<dbReference type="InterPro" id="IPR017972">
    <property type="entry name" value="Cyt_P450_CS"/>
</dbReference>
<dbReference type="PROSITE" id="PS00086">
    <property type="entry name" value="CYTOCHROME_P450"/>
    <property type="match status" value="1"/>
</dbReference>
<keyword evidence="3" id="KW-0408">Iron</keyword>
<dbReference type="CDD" id="cd20620">
    <property type="entry name" value="CYP132-like"/>
    <property type="match status" value="1"/>
</dbReference>
<keyword evidence="6" id="KW-1185">Reference proteome</keyword>
<comment type="caution">
    <text evidence="5">The sequence shown here is derived from an EMBL/GenBank/DDBJ whole genome shotgun (WGS) entry which is preliminary data.</text>
</comment>
<accession>A0ABP7WPR2</accession>
<keyword evidence="3" id="KW-0479">Metal-binding</keyword>
<dbReference type="RefSeq" id="WP_344954776.1">
    <property type="nucleotide sequence ID" value="NZ_BAAAZG010000047.1"/>
</dbReference>
<dbReference type="PRINTS" id="PR00385">
    <property type="entry name" value="P450"/>
</dbReference>
<name>A0ABP7WPR2_9ACTN</name>
<evidence type="ECO:0000256" key="1">
    <source>
        <dbReference type="ARBA" id="ARBA00001971"/>
    </source>
</evidence>
<feature type="region of interest" description="Disordered" evidence="4">
    <location>
        <begin position="1"/>
        <end position="28"/>
    </location>
</feature>
<gene>
    <name evidence="5" type="ORF">GCM10022214_62580</name>
</gene>
<evidence type="ECO:0000256" key="4">
    <source>
        <dbReference type="SAM" id="MobiDB-lite"/>
    </source>
</evidence>
<dbReference type="PANTHER" id="PTHR24305:SF166">
    <property type="entry name" value="CYTOCHROME P450 12A4, MITOCHONDRIAL-RELATED"/>
    <property type="match status" value="1"/>
</dbReference>
<organism evidence="5 6">
    <name type="scientific">Actinomadura miaoliensis</name>
    <dbReference type="NCBI Taxonomy" id="430685"/>
    <lineage>
        <taxon>Bacteria</taxon>
        <taxon>Bacillati</taxon>
        <taxon>Actinomycetota</taxon>
        <taxon>Actinomycetes</taxon>
        <taxon>Streptosporangiales</taxon>
        <taxon>Thermomonosporaceae</taxon>
        <taxon>Actinomadura</taxon>
    </lineage>
</organism>
<evidence type="ECO:0000256" key="3">
    <source>
        <dbReference type="RuleBase" id="RU000461"/>
    </source>
</evidence>
<dbReference type="PRINTS" id="PR00463">
    <property type="entry name" value="EP450I"/>
</dbReference>
<reference evidence="6" key="1">
    <citation type="journal article" date="2019" name="Int. J. Syst. Evol. Microbiol.">
        <title>The Global Catalogue of Microorganisms (GCM) 10K type strain sequencing project: providing services to taxonomists for standard genome sequencing and annotation.</title>
        <authorList>
            <consortium name="The Broad Institute Genomics Platform"/>
            <consortium name="The Broad Institute Genome Sequencing Center for Infectious Disease"/>
            <person name="Wu L."/>
            <person name="Ma J."/>
        </authorList>
    </citation>
    <scope>NUCLEOTIDE SEQUENCE [LARGE SCALE GENOMIC DNA]</scope>
    <source>
        <strain evidence="6">JCM 16702</strain>
    </source>
</reference>
<comment type="cofactor">
    <cofactor evidence="1">
        <name>heme</name>
        <dbReference type="ChEBI" id="CHEBI:30413"/>
    </cofactor>
</comment>
<feature type="compositionally biased region" description="Polar residues" evidence="4">
    <location>
        <begin position="1"/>
        <end position="11"/>
    </location>
</feature>
<keyword evidence="3" id="KW-0503">Monooxygenase</keyword>
<dbReference type="InterPro" id="IPR050121">
    <property type="entry name" value="Cytochrome_P450_monoxygenase"/>
</dbReference>
<comment type="similarity">
    <text evidence="2 3">Belongs to the cytochrome P450 family.</text>
</comment>
<evidence type="ECO:0000313" key="5">
    <source>
        <dbReference type="EMBL" id="GAA4092438.1"/>
    </source>
</evidence>
<evidence type="ECO:0000256" key="2">
    <source>
        <dbReference type="ARBA" id="ARBA00010617"/>
    </source>
</evidence>
<dbReference type="Gene3D" id="1.10.630.10">
    <property type="entry name" value="Cytochrome P450"/>
    <property type="match status" value="1"/>
</dbReference>
<dbReference type="Pfam" id="PF00067">
    <property type="entry name" value="p450"/>
    <property type="match status" value="1"/>
</dbReference>
<dbReference type="EMBL" id="BAAAZG010000047">
    <property type="protein sequence ID" value="GAA4092438.1"/>
    <property type="molecule type" value="Genomic_DNA"/>
</dbReference>
<protein>
    <submittedName>
        <fullName evidence="5">Cytochrome P450</fullName>
    </submittedName>
</protein>
<keyword evidence="3" id="KW-0560">Oxidoreductase</keyword>
<keyword evidence="3" id="KW-0349">Heme</keyword>
<dbReference type="InterPro" id="IPR036396">
    <property type="entry name" value="Cyt_P450_sf"/>
</dbReference>
<dbReference type="PANTHER" id="PTHR24305">
    <property type="entry name" value="CYTOCHROME P450"/>
    <property type="match status" value="1"/>
</dbReference>
<dbReference type="Proteomes" id="UP001500683">
    <property type="component" value="Unassembled WGS sequence"/>
</dbReference>
<dbReference type="SUPFAM" id="SSF48264">
    <property type="entry name" value="Cytochrome P450"/>
    <property type="match status" value="1"/>
</dbReference>
<proteinExistence type="inferred from homology"/>
<dbReference type="InterPro" id="IPR002401">
    <property type="entry name" value="Cyt_P450_E_grp-I"/>
</dbReference>
<evidence type="ECO:0000313" key="6">
    <source>
        <dbReference type="Proteomes" id="UP001500683"/>
    </source>
</evidence>
<sequence>MTATGRSTGSRRATPARREPPGPSWTATPGLLRRLALDRLGLMSTAAAHGDAVRLAIGPRRLYFFNHPDHAKHVLADNSGNYHKGIGLVQARRALGDGLLTSEGELWREQRRTVQPAFQHKRIAQRAGAIVDEAAGLVARLRARAGGGPVDVVHEMTGLTLGVLGRTLLDADLSAYGSIGASFEAVQDQAMFEMVTQGAVPTWLPLPGQLRFRRARRELERVVADLVAGRGARADEGDDALSRLIVSVRREGDPAVGRRRLRDELVTLLLAGHETTASTLGWTFHLLDRNPAVLERLRAEAVDVLGDRRPVLDDLNRLTYTAMVLQEAMRLYPPVWILTRVAQAEDDVGGYRVPAGSDVLVSPYALHRHPAFWEAPDVFDPDRFAPERSQDRPRYAYIPFGAGPRFCVGSHLGMMEATFVLAMVVRELRLTHAPGHRVVPEPMLSLRIRGGLKMNVTTI</sequence>
<dbReference type="InterPro" id="IPR001128">
    <property type="entry name" value="Cyt_P450"/>
</dbReference>